<dbReference type="RefSeq" id="WP_012289650.1">
    <property type="nucleotide sequence ID" value="NZ_JACHGX010000006.1"/>
</dbReference>
<dbReference type="GO" id="GO:0005886">
    <property type="term" value="C:plasma membrane"/>
    <property type="evidence" value="ECO:0007669"/>
    <property type="project" value="UniProtKB-SubCell"/>
</dbReference>
<dbReference type="Proteomes" id="UP000642919">
    <property type="component" value="Unassembled WGS sequence"/>
</dbReference>
<dbReference type="PANTHER" id="PTHR43471:SF1">
    <property type="entry name" value="ABC TRANSPORTER PERMEASE PROTEIN NOSY-RELATED"/>
    <property type="match status" value="1"/>
</dbReference>
<feature type="transmembrane region" description="Helical" evidence="1">
    <location>
        <begin position="422"/>
        <end position="450"/>
    </location>
</feature>
<protein>
    <submittedName>
        <fullName evidence="2">ABC-2 type transport system permease protein</fullName>
    </submittedName>
</protein>
<keyword evidence="1" id="KW-0812">Transmembrane</keyword>
<feature type="transmembrane region" description="Helical" evidence="1">
    <location>
        <begin position="96"/>
        <end position="122"/>
    </location>
</feature>
<reference evidence="2" key="1">
    <citation type="submission" date="2020-08" db="EMBL/GenBank/DDBJ databases">
        <title>Genomic Encyclopedia of Type Strains, Phase IV (KMG-IV): sequencing the most valuable type-strain genomes for metagenomic binning, comparative biology and taxonomic classification.</title>
        <authorList>
            <person name="Goeker M."/>
        </authorList>
    </citation>
    <scope>NUCLEOTIDE SEQUENCE</scope>
    <source>
        <strain evidence="2">DSM 669</strain>
    </source>
</reference>
<feature type="transmembrane region" description="Helical" evidence="1">
    <location>
        <begin position="340"/>
        <end position="359"/>
    </location>
</feature>
<evidence type="ECO:0000256" key="1">
    <source>
        <dbReference type="SAM" id="Phobius"/>
    </source>
</evidence>
<evidence type="ECO:0000313" key="3">
    <source>
        <dbReference type="Proteomes" id="UP000642919"/>
    </source>
</evidence>
<dbReference type="PANTHER" id="PTHR43471">
    <property type="entry name" value="ABC TRANSPORTER PERMEASE"/>
    <property type="match status" value="1"/>
</dbReference>
<accession>A0A841HCX4</accession>
<feature type="transmembrane region" description="Helical" evidence="1">
    <location>
        <begin position="166"/>
        <end position="184"/>
    </location>
</feature>
<feature type="transmembrane region" description="Helical" evidence="1">
    <location>
        <begin position="256"/>
        <end position="278"/>
    </location>
</feature>
<feature type="transmembrane region" description="Helical" evidence="1">
    <location>
        <begin position="50"/>
        <end position="75"/>
    </location>
</feature>
<feature type="transmembrane region" description="Helical" evidence="1">
    <location>
        <begin position="379"/>
        <end position="401"/>
    </location>
</feature>
<comment type="caution">
    <text evidence="2">The sequence shown here is derived from an EMBL/GenBank/DDBJ whole genome shotgun (WGS) entry which is preliminary data.</text>
</comment>
<dbReference type="EMBL" id="JACHGX010000006">
    <property type="protein sequence ID" value="MBB6090523.1"/>
    <property type="molecule type" value="Genomic_DNA"/>
</dbReference>
<gene>
    <name evidence="2" type="ORF">HNR49_001907</name>
</gene>
<proteinExistence type="predicted"/>
<feature type="transmembrane region" description="Helical" evidence="1">
    <location>
        <begin position="134"/>
        <end position="159"/>
    </location>
</feature>
<feature type="transmembrane region" description="Helical" evidence="1">
    <location>
        <begin position="462"/>
        <end position="483"/>
    </location>
</feature>
<keyword evidence="1" id="KW-0472">Membrane</keyword>
<keyword evidence="1" id="KW-1133">Transmembrane helix</keyword>
<feature type="transmembrane region" description="Helical" evidence="1">
    <location>
        <begin position="597"/>
        <end position="617"/>
    </location>
</feature>
<feature type="transmembrane region" description="Helical" evidence="1">
    <location>
        <begin position="490"/>
        <end position="509"/>
    </location>
</feature>
<organism evidence="2 3">
    <name type="scientific">Halobacterium salinarum</name>
    <name type="common">Halobacterium halobium</name>
    <dbReference type="NCBI Taxonomy" id="2242"/>
    <lineage>
        <taxon>Archaea</taxon>
        <taxon>Methanobacteriati</taxon>
        <taxon>Methanobacteriota</taxon>
        <taxon>Stenosarchaea group</taxon>
        <taxon>Halobacteria</taxon>
        <taxon>Halobacteriales</taxon>
        <taxon>Halobacteriaceae</taxon>
        <taxon>Halobacterium</taxon>
    </lineage>
</organism>
<dbReference type="Pfam" id="PF12679">
    <property type="entry name" value="ABC2_membrane_2"/>
    <property type="match status" value="2"/>
</dbReference>
<sequence length="623" mass="66011">MPSTAVARTEFKRFIRGKTPWVIVLAMLLMNQYAPTFTPAQRQLLGEALAFTGIQVVVAIIVPFAALALGVRAIIGDRETGTARVLLGTKLTRSEFVIAKTVGRGAAISVPVVGFVCVVVGSNALQSGRFSLPIFLVVLLASVVYAFAWTGVIVGISAASSSTTRAALLSCIVFLFGGLLWSSLTRPMVWTLATGSPPDSQAVQSALFADLGWGSLPNSYFGVTNWAFGWASRPEPITNVVSEVTLTNKPSVPTALQSWVGLVVGVAWPGAFLALGCARFKRRPVSPGTQIGYIRALWQRRPTLPSRSSHTPGEFVGQSGVSDMLPGSWQPVARREFQRLLRGPGVWVLGIAVFTWSVLTRSQPSLAVDYFGSTLPLAVAQRPIMSVGLVGVLFGSFRAVTVERETGRIRVAAGTAVSRSELLAGTVAGRTAAFVIPIVLAVLGVCLSSVPSTGVVPLHTLVPYLLLIIAYVGCLTCIGVGISTLVRRQAVGAAVTTGIIGIQLSWYNVSNLIYRGITGITVSGFSPPADPVYVLLRWLPPINVFSVATNAVLGAPNSAGNAIGILSELQRGSYSQDVIVTQVFGSTVPEWFLHPSITVALFAIWYGVVGGLAVLVFQRRPLD</sequence>
<name>A0A841HCX4_HALSI</name>
<dbReference type="AlphaFoldDB" id="A0A841HCX4"/>
<evidence type="ECO:0000313" key="2">
    <source>
        <dbReference type="EMBL" id="MBB6090523.1"/>
    </source>
</evidence>
<feature type="transmembrane region" description="Helical" evidence="1">
    <location>
        <begin position="21"/>
        <end position="38"/>
    </location>
</feature>
<dbReference type="GO" id="GO:0140359">
    <property type="term" value="F:ABC-type transporter activity"/>
    <property type="evidence" value="ECO:0007669"/>
    <property type="project" value="InterPro"/>
</dbReference>
<dbReference type="GeneID" id="68695270"/>